<gene>
    <name evidence="2" type="ORF">IW261DRAFT_1475620</name>
</gene>
<feature type="compositionally biased region" description="Polar residues" evidence="1">
    <location>
        <begin position="801"/>
        <end position="813"/>
    </location>
</feature>
<feature type="compositionally biased region" description="Basic and acidic residues" evidence="1">
    <location>
        <begin position="537"/>
        <end position="548"/>
    </location>
</feature>
<comment type="caution">
    <text evidence="2">The sequence shown here is derived from an EMBL/GenBank/DDBJ whole genome shotgun (WGS) entry which is preliminary data.</text>
</comment>
<evidence type="ECO:0000256" key="1">
    <source>
        <dbReference type="SAM" id="MobiDB-lite"/>
    </source>
</evidence>
<dbReference type="AlphaFoldDB" id="A0AA39P9D9"/>
<feature type="compositionally biased region" description="Polar residues" evidence="1">
    <location>
        <begin position="763"/>
        <end position="776"/>
    </location>
</feature>
<feature type="region of interest" description="Disordered" evidence="1">
    <location>
        <begin position="330"/>
        <end position="668"/>
    </location>
</feature>
<feature type="region of interest" description="Disordered" evidence="1">
    <location>
        <begin position="801"/>
        <end position="822"/>
    </location>
</feature>
<feature type="compositionally biased region" description="Basic and acidic residues" evidence="1">
    <location>
        <begin position="716"/>
        <end position="753"/>
    </location>
</feature>
<feature type="region of interest" description="Disordered" evidence="1">
    <location>
        <begin position="259"/>
        <end position="303"/>
    </location>
</feature>
<feature type="compositionally biased region" description="Pro residues" evidence="1">
    <location>
        <begin position="391"/>
        <end position="401"/>
    </location>
</feature>
<accession>A0AA39P9D9</accession>
<dbReference type="Proteomes" id="UP001175227">
    <property type="component" value="Unassembled WGS sequence"/>
</dbReference>
<feature type="compositionally biased region" description="Polar residues" evidence="1">
    <location>
        <begin position="641"/>
        <end position="661"/>
    </location>
</feature>
<feature type="compositionally biased region" description="Basic and acidic residues" evidence="1">
    <location>
        <begin position="288"/>
        <end position="301"/>
    </location>
</feature>
<evidence type="ECO:0000313" key="2">
    <source>
        <dbReference type="EMBL" id="KAK0480016.1"/>
    </source>
</evidence>
<evidence type="ECO:0000313" key="3">
    <source>
        <dbReference type="Proteomes" id="UP001175227"/>
    </source>
</evidence>
<protein>
    <recommendedName>
        <fullName evidence="4">IMD domain-containing protein</fullName>
    </recommendedName>
</protein>
<feature type="compositionally biased region" description="Polar residues" evidence="1">
    <location>
        <begin position="883"/>
        <end position="895"/>
    </location>
</feature>
<feature type="compositionally biased region" description="Low complexity" evidence="1">
    <location>
        <begin position="468"/>
        <end position="482"/>
    </location>
</feature>
<proteinExistence type="predicted"/>
<feature type="compositionally biased region" description="Low complexity" evidence="1">
    <location>
        <begin position="598"/>
        <end position="607"/>
    </location>
</feature>
<sequence>MEEQTNVQNVVRFDLRVLLPPLPSAVYDDRRPTTRWMASHPGQQPLCDRADVHKSCKSLETLLGVLSDYCEAAEAVVILQKKLAKALRESAGLKITTDIAANALSASASIFEALSDIDAKFAKIADKEYEGVSAEVKKWFKKLAKEEKAHDDRIAAANGKIKQAGQVYEKKSKKSARDASDEHARYITLISALGPEISQEKYNHALFVTQRHTSTTFSVAACVSRIADAEWLRACEGVRRYAPTVGPLGEWRALCEGGWGGPMPPDLPDLSAPVQQPQPQPQPQPQSIREHINGTLNDDRTSPPMYRQAEAINLNLQEPTEAYPGMRAAYEKEKEQTSPLPSPTQPQYPQTPTGAAPQKQNQSTPPSSFDNPIRQFLDPNTGSVRSLSAFPAPPTHFPLPPVNSQRQQQVSLGQSSHSSSASQVSFPTLSRPPDVRIPGGNDSITGETTSSSPVSSPPSPQQKFNDKSNISNQSSGSTSDSHNGLRRPTPVRSSTVPVLEELPATVAERSPASFNTAKALDEREFGSGHKSPTRGLDSVKGKGVDRNDTATSSGSVVAAMRSRYAYDSGASSPPPRDIPRLPMSVTDLATRYQPTDGPSSPRIRASSPPIPRALPSLDSFSQARQAEASFRERSPPGAFRDSSTTPTPISMPQPNFQTNASAHDDAVRRQRRLEELEIKEKEQTLRARELEIEFKSRELERQRDFLMSGATALGRERDGYASEDRLPSSHGRESERQVRDSLSRSRDDVRTEIPRPPYANSLAPPSSTRTLGSSSEENGHPERSGQKSLNQLHPAYCTCDTCKNSKSGGTTSRPGEKSKGGWMRRLSMPIVAGNAFLDAKRHGGTMKGGLTSLDGKKMASTTMLAHEDGRLAAGGRRSYDASGISNRSVTNLGRR</sequence>
<dbReference type="EMBL" id="JAUEPR010000010">
    <property type="protein sequence ID" value="KAK0480016.1"/>
    <property type="molecule type" value="Genomic_DNA"/>
</dbReference>
<name>A0AA39P9D9_9AGAR</name>
<feature type="compositionally biased region" description="Polar residues" evidence="1">
    <location>
        <begin position="358"/>
        <end position="370"/>
    </location>
</feature>
<organism evidence="2 3">
    <name type="scientific">Armillaria novae-zelandiae</name>
    <dbReference type="NCBI Taxonomy" id="153914"/>
    <lineage>
        <taxon>Eukaryota</taxon>
        <taxon>Fungi</taxon>
        <taxon>Dikarya</taxon>
        <taxon>Basidiomycota</taxon>
        <taxon>Agaricomycotina</taxon>
        <taxon>Agaricomycetes</taxon>
        <taxon>Agaricomycetidae</taxon>
        <taxon>Agaricales</taxon>
        <taxon>Marasmiineae</taxon>
        <taxon>Physalacriaceae</taxon>
        <taxon>Armillaria</taxon>
    </lineage>
</organism>
<keyword evidence="3" id="KW-1185">Reference proteome</keyword>
<reference evidence="2" key="1">
    <citation type="submission" date="2023-06" db="EMBL/GenBank/DDBJ databases">
        <authorList>
            <consortium name="Lawrence Berkeley National Laboratory"/>
            <person name="Ahrendt S."/>
            <person name="Sahu N."/>
            <person name="Indic B."/>
            <person name="Wong-Bajracharya J."/>
            <person name="Merenyi Z."/>
            <person name="Ke H.-M."/>
            <person name="Monk M."/>
            <person name="Kocsube S."/>
            <person name="Drula E."/>
            <person name="Lipzen A."/>
            <person name="Balint B."/>
            <person name="Henrissat B."/>
            <person name="Andreopoulos B."/>
            <person name="Martin F.M."/>
            <person name="Harder C.B."/>
            <person name="Rigling D."/>
            <person name="Ford K.L."/>
            <person name="Foster G.D."/>
            <person name="Pangilinan J."/>
            <person name="Papanicolaou A."/>
            <person name="Barry K."/>
            <person name="LaButti K."/>
            <person name="Viragh M."/>
            <person name="Koriabine M."/>
            <person name="Yan M."/>
            <person name="Riley R."/>
            <person name="Champramary S."/>
            <person name="Plett K.L."/>
            <person name="Tsai I.J."/>
            <person name="Slot J."/>
            <person name="Sipos G."/>
            <person name="Plett J."/>
            <person name="Nagy L.G."/>
            <person name="Grigoriev I.V."/>
        </authorList>
    </citation>
    <scope>NUCLEOTIDE SEQUENCE</scope>
    <source>
        <strain evidence="2">ICMP 16352</strain>
    </source>
</reference>
<feature type="compositionally biased region" description="Low complexity" evidence="1">
    <location>
        <begin position="407"/>
        <end position="425"/>
    </location>
</feature>
<feature type="region of interest" description="Disordered" evidence="1">
    <location>
        <begin position="716"/>
        <end position="789"/>
    </location>
</feature>
<evidence type="ECO:0008006" key="4">
    <source>
        <dbReference type="Google" id="ProtNLM"/>
    </source>
</evidence>
<feature type="region of interest" description="Disordered" evidence="1">
    <location>
        <begin position="871"/>
        <end position="895"/>
    </location>
</feature>